<evidence type="ECO:0000256" key="1">
    <source>
        <dbReference type="SAM" id="MobiDB-lite"/>
    </source>
</evidence>
<keyword evidence="4" id="KW-1185">Reference proteome</keyword>
<feature type="compositionally biased region" description="Polar residues" evidence="1">
    <location>
        <begin position="8"/>
        <end position="17"/>
    </location>
</feature>
<reference evidence="3" key="1">
    <citation type="submission" date="2021-02" db="EMBL/GenBank/DDBJ databases">
        <authorList>
            <person name="Nowell W R."/>
        </authorList>
    </citation>
    <scope>NUCLEOTIDE SEQUENCE</scope>
    <source>
        <strain evidence="3">Ploen Becks lab</strain>
    </source>
</reference>
<dbReference type="AlphaFoldDB" id="A0A814FZI7"/>
<evidence type="ECO:0000313" key="3">
    <source>
        <dbReference type="EMBL" id="CAF0987067.1"/>
    </source>
</evidence>
<gene>
    <name evidence="3" type="ORF">OXX778_LOCUS15721</name>
</gene>
<accession>A0A814FZI7</accession>
<dbReference type="Proteomes" id="UP000663879">
    <property type="component" value="Unassembled WGS sequence"/>
</dbReference>
<feature type="domain" description="MULE transposase" evidence="2">
    <location>
        <begin position="145"/>
        <end position="234"/>
    </location>
</feature>
<comment type="caution">
    <text evidence="3">The sequence shown here is derived from an EMBL/GenBank/DDBJ whole genome shotgun (WGS) entry which is preliminary data.</text>
</comment>
<sequence length="246" mass="28771">MRLHTDLNNRPLKQTRTNHNHSSDEAEDIDCKLLINEIKEPAKQTTENPRTIIADAFTKLPRSSGFLMPSKETLTRKINYRRSYQLGDAKSKLKNRQEIIIPEELKFTYSGHQFVLIDTGEDDKDRMIILASDENIKYLNSVKMWCIDGTFDISPSLFKQLFTINVLLNGRNLPLLNAFLVDKLEKTYRRLFYFIKEFVHSDPEYIICDFEKGILNAVEFFFSKSQISGCWFHLAPIYTNIFNKMV</sequence>
<dbReference type="EMBL" id="CAJNOC010003537">
    <property type="protein sequence ID" value="CAF0987067.1"/>
    <property type="molecule type" value="Genomic_DNA"/>
</dbReference>
<evidence type="ECO:0000259" key="2">
    <source>
        <dbReference type="Pfam" id="PF10551"/>
    </source>
</evidence>
<protein>
    <recommendedName>
        <fullName evidence="2">MULE transposase domain-containing protein</fullName>
    </recommendedName>
</protein>
<dbReference type="Pfam" id="PF10551">
    <property type="entry name" value="MULE"/>
    <property type="match status" value="1"/>
</dbReference>
<feature type="region of interest" description="Disordered" evidence="1">
    <location>
        <begin position="1"/>
        <end position="26"/>
    </location>
</feature>
<dbReference type="InterPro" id="IPR018289">
    <property type="entry name" value="MULE_transposase_dom"/>
</dbReference>
<dbReference type="OrthoDB" id="6145089at2759"/>
<name>A0A814FZI7_9BILA</name>
<proteinExistence type="predicted"/>
<evidence type="ECO:0000313" key="4">
    <source>
        <dbReference type="Proteomes" id="UP000663879"/>
    </source>
</evidence>
<organism evidence="3 4">
    <name type="scientific">Brachionus calyciflorus</name>
    <dbReference type="NCBI Taxonomy" id="104777"/>
    <lineage>
        <taxon>Eukaryota</taxon>
        <taxon>Metazoa</taxon>
        <taxon>Spiralia</taxon>
        <taxon>Gnathifera</taxon>
        <taxon>Rotifera</taxon>
        <taxon>Eurotatoria</taxon>
        <taxon>Monogononta</taxon>
        <taxon>Pseudotrocha</taxon>
        <taxon>Ploima</taxon>
        <taxon>Brachionidae</taxon>
        <taxon>Brachionus</taxon>
    </lineage>
</organism>